<evidence type="ECO:0000313" key="1">
    <source>
        <dbReference type="EMBL" id="WWR46267.1"/>
    </source>
</evidence>
<reference evidence="1 2" key="1">
    <citation type="submission" date="2023-10" db="EMBL/GenBank/DDBJ databases">
        <title>Roseovarius strain S88 nov., isolated from a marine algae.</title>
        <authorList>
            <person name="Lee M.W."/>
            <person name="Lee J.K."/>
            <person name="Kim J.M."/>
            <person name="Choi D.G."/>
            <person name="Baek J.H."/>
            <person name="Bayburt H."/>
            <person name="Jung J.J."/>
            <person name="Han D.M."/>
            <person name="Jeon C.O."/>
        </authorList>
    </citation>
    <scope>NUCLEOTIDE SEQUENCE [LARGE SCALE GENOMIC DNA]</scope>
    <source>
        <strain evidence="1 2">S88</strain>
    </source>
</reference>
<gene>
    <name evidence="1" type="ORF">RZ517_16075</name>
</gene>
<protein>
    <submittedName>
        <fullName evidence="1">Uncharacterized protein</fullName>
    </submittedName>
</protein>
<name>A0ABZ2HG86_9RHOB</name>
<proteinExistence type="predicted"/>
<dbReference type="Proteomes" id="UP001364156">
    <property type="component" value="Chromosome"/>
</dbReference>
<sequence>MQLTGNTCFECLDGSLASEWAAIQKYFSFWHDCPIPANSTSLPTGFSTNSVSVREWTKLVQTLQDSELAGALRDYAKLENVPRHDAIGFLWQCEGDFIWAIEREHWHEHNPEVVGFILDYHASETTFLPAGLVAGSLSEFALIHSSHFMYRTFASATVSAPNSQAWLQEMTSSFSVVKHLGGIQIFENSGVIALISTDPFEPDSRHLKVAVRHAESLANCPDACLGVLKNGGSFAGYFGEDSFRGSPQAAPEKATNKGIQTKPFWKFW</sequence>
<accession>A0ABZ2HG86</accession>
<dbReference type="RefSeq" id="WP_338549132.1">
    <property type="nucleotide sequence ID" value="NZ_CP146069.1"/>
</dbReference>
<keyword evidence="2" id="KW-1185">Reference proteome</keyword>
<dbReference type="EMBL" id="CP146069">
    <property type="protein sequence ID" value="WWR46267.1"/>
    <property type="molecule type" value="Genomic_DNA"/>
</dbReference>
<evidence type="ECO:0000313" key="2">
    <source>
        <dbReference type="Proteomes" id="UP001364156"/>
    </source>
</evidence>
<organism evidence="1 2">
    <name type="scientific">Roseovarius phycicola</name>
    <dbReference type="NCBI Taxonomy" id="3080976"/>
    <lineage>
        <taxon>Bacteria</taxon>
        <taxon>Pseudomonadati</taxon>
        <taxon>Pseudomonadota</taxon>
        <taxon>Alphaproteobacteria</taxon>
        <taxon>Rhodobacterales</taxon>
        <taxon>Roseobacteraceae</taxon>
        <taxon>Roseovarius</taxon>
    </lineage>
</organism>